<dbReference type="EMBL" id="QQAV01000005">
    <property type="protein sequence ID" value="RDI24412.1"/>
    <property type="molecule type" value="Genomic_DNA"/>
</dbReference>
<evidence type="ECO:0000256" key="5">
    <source>
        <dbReference type="ARBA" id="ARBA00056807"/>
    </source>
</evidence>
<accession>A0A370FFQ0</accession>
<dbReference type="Proteomes" id="UP000255265">
    <property type="component" value="Unassembled WGS sequence"/>
</dbReference>
<evidence type="ECO:0000259" key="10">
    <source>
        <dbReference type="Pfam" id="PF00171"/>
    </source>
</evidence>
<comment type="subunit">
    <text evidence="2">Homodimer.</text>
</comment>
<protein>
    <recommendedName>
        <fullName evidence="6">4-(hydroxymethyl)benzenesulfonate dehydrogenase</fullName>
        <ecNumber evidence="6">1.1.1.257</ecNumber>
    </recommendedName>
    <alternativeName>
        <fullName evidence="7">Toluenesulfonate aldehyde dehydrogenase TsaD</fullName>
    </alternativeName>
</protein>
<evidence type="ECO:0000313" key="12">
    <source>
        <dbReference type="Proteomes" id="UP000255265"/>
    </source>
</evidence>
<dbReference type="InterPro" id="IPR016161">
    <property type="entry name" value="Ald_DH/histidinol_DH"/>
</dbReference>
<feature type="domain" description="Aldehyde dehydrogenase" evidence="10">
    <location>
        <begin position="27"/>
        <end position="471"/>
    </location>
</feature>
<dbReference type="RefSeq" id="WP_211322596.1">
    <property type="nucleotide sequence ID" value="NZ_QQAV01000005.1"/>
</dbReference>
<comment type="similarity">
    <text evidence="1 9">Belongs to the aldehyde dehydrogenase family.</text>
</comment>
<comment type="function">
    <text evidence="5">Involved in the toluene-4-sulfonate degradation pathway. Does not discriminate between the sulfonate and the carboxyl substituents and can also be involved in the p-toluenecarboxylate degradation pathway.</text>
</comment>
<feature type="active site" evidence="8">
    <location>
        <position position="249"/>
    </location>
</feature>
<evidence type="ECO:0000256" key="1">
    <source>
        <dbReference type="ARBA" id="ARBA00009986"/>
    </source>
</evidence>
<dbReference type="GO" id="GO:0016620">
    <property type="term" value="F:oxidoreductase activity, acting on the aldehyde or oxo group of donors, NAD or NADP as acceptor"/>
    <property type="evidence" value="ECO:0007669"/>
    <property type="project" value="InterPro"/>
</dbReference>
<evidence type="ECO:0000256" key="2">
    <source>
        <dbReference type="ARBA" id="ARBA00011738"/>
    </source>
</evidence>
<dbReference type="InterPro" id="IPR016160">
    <property type="entry name" value="Ald_DH_CS_CYS"/>
</dbReference>
<organism evidence="11 12">
    <name type="scientific">Pseudacidovorax intermedius</name>
    <dbReference type="NCBI Taxonomy" id="433924"/>
    <lineage>
        <taxon>Bacteria</taxon>
        <taxon>Pseudomonadati</taxon>
        <taxon>Pseudomonadota</taxon>
        <taxon>Betaproteobacteria</taxon>
        <taxon>Burkholderiales</taxon>
        <taxon>Comamonadaceae</taxon>
        <taxon>Pseudacidovorax</taxon>
    </lineage>
</organism>
<dbReference type="InterPro" id="IPR016163">
    <property type="entry name" value="Ald_DH_C"/>
</dbReference>
<evidence type="ECO:0000256" key="9">
    <source>
        <dbReference type="RuleBase" id="RU003345"/>
    </source>
</evidence>
<dbReference type="Gene3D" id="3.40.309.10">
    <property type="entry name" value="Aldehyde Dehydrogenase, Chain A, domain 2"/>
    <property type="match status" value="1"/>
</dbReference>
<dbReference type="PROSITE" id="PS00687">
    <property type="entry name" value="ALDEHYDE_DEHYDR_GLU"/>
    <property type="match status" value="1"/>
</dbReference>
<evidence type="ECO:0000313" key="11">
    <source>
        <dbReference type="EMBL" id="RDI24412.1"/>
    </source>
</evidence>
<name>A0A370FFQ0_9BURK</name>
<dbReference type="PROSITE" id="PS00070">
    <property type="entry name" value="ALDEHYDE_DEHYDR_CYS"/>
    <property type="match status" value="1"/>
</dbReference>
<dbReference type="InterPro" id="IPR015590">
    <property type="entry name" value="Aldehyde_DH_dom"/>
</dbReference>
<gene>
    <name evidence="11" type="ORF">DFR41_105327</name>
</gene>
<dbReference type="AlphaFoldDB" id="A0A370FFQ0"/>
<keyword evidence="12" id="KW-1185">Reference proteome</keyword>
<dbReference type="GO" id="GO:0018462">
    <property type="term" value="F:4-(hydroxymethyl)benzenesulfonate dehydrogenase activity"/>
    <property type="evidence" value="ECO:0007669"/>
    <property type="project" value="UniProtKB-EC"/>
</dbReference>
<dbReference type="SUPFAM" id="SSF53720">
    <property type="entry name" value="ALDH-like"/>
    <property type="match status" value="1"/>
</dbReference>
<evidence type="ECO:0000256" key="7">
    <source>
        <dbReference type="ARBA" id="ARBA00079883"/>
    </source>
</evidence>
<sequence length="478" mass="50910">MTLRSAFADDAFPMTIGGAAVPSAATRGVVDPATEAVFAQAPVATPGQLDAAVAAARAAQPAWAARPWAERQAMLGTLAQLHMTHQETLAQLLTREQGRPLPKARSEIAAAAWWYGEYARMSLAPEVLQDTPAALVEVRRVPMGVVGAIVPWNFPIVLAAWKIAPALLAGNTLVLKPSPFTPLTTLRLGALMQSLLPPGVLNVVSGDDALGPWMTAHPGIDKVSFTGSTATGRRVMQSASANLKRLTLELGGNDAAIVMPDVDVEAVARELFAGAFANSGQICIAAKRLFVHDAIYDRFAAVLAALAKTARLGPGDQEGVEFGPVQNRPQYERLVAMLEDCKRRGHRFLAGGELPAGPGLFFPLTLLDDPPADAPVLQQEAFGPLRALIRFRDVDEAVARANASEYGLAGSVWCRDERLALAIAARLQTGTVWINEIQTASPHKPMAGHKQSGLGVENGEEGLREYTLPQTISMKRAR</sequence>
<dbReference type="PANTHER" id="PTHR11699">
    <property type="entry name" value="ALDEHYDE DEHYDROGENASE-RELATED"/>
    <property type="match status" value="1"/>
</dbReference>
<reference evidence="11 12" key="1">
    <citation type="submission" date="2018-07" db="EMBL/GenBank/DDBJ databases">
        <title>Genomic Encyclopedia of Type Strains, Phase IV (KMG-IV): sequencing the most valuable type-strain genomes for metagenomic binning, comparative biology and taxonomic classification.</title>
        <authorList>
            <person name="Goeker M."/>
        </authorList>
    </citation>
    <scope>NUCLEOTIDE SEQUENCE [LARGE SCALE GENOMIC DNA]</scope>
    <source>
        <strain evidence="11 12">DSM 21352</strain>
    </source>
</reference>
<evidence type="ECO:0000256" key="8">
    <source>
        <dbReference type="PROSITE-ProRule" id="PRU10007"/>
    </source>
</evidence>
<dbReference type="Pfam" id="PF00171">
    <property type="entry name" value="Aldedh"/>
    <property type="match status" value="1"/>
</dbReference>
<dbReference type="InterPro" id="IPR044086">
    <property type="entry name" value="LUC3-like"/>
</dbReference>
<comment type="catalytic activity">
    <reaction evidence="4">
        <text>4-(hydroxymethyl)benzenesulfonate + NAD(+) = 4-formylbenzenesulfonate + NADH + H(+)</text>
        <dbReference type="Rhea" id="RHEA:24412"/>
        <dbReference type="ChEBI" id="CHEBI:11944"/>
        <dbReference type="ChEBI" id="CHEBI:11987"/>
        <dbReference type="ChEBI" id="CHEBI:15378"/>
        <dbReference type="ChEBI" id="CHEBI:57540"/>
        <dbReference type="ChEBI" id="CHEBI:57945"/>
        <dbReference type="EC" id="1.1.1.257"/>
    </reaction>
</comment>
<evidence type="ECO:0000256" key="3">
    <source>
        <dbReference type="ARBA" id="ARBA00023002"/>
    </source>
</evidence>
<dbReference type="CDD" id="cd07106">
    <property type="entry name" value="ALDH_AldA-AAD23400"/>
    <property type="match status" value="1"/>
</dbReference>
<dbReference type="EC" id="1.1.1.257" evidence="6"/>
<dbReference type="FunFam" id="3.40.605.10:FF:000007">
    <property type="entry name" value="NAD/NADP-dependent betaine aldehyde dehydrogenase"/>
    <property type="match status" value="1"/>
</dbReference>
<proteinExistence type="inferred from homology"/>
<comment type="caution">
    <text evidence="11">The sequence shown here is derived from an EMBL/GenBank/DDBJ whole genome shotgun (WGS) entry which is preliminary data.</text>
</comment>
<evidence type="ECO:0000256" key="4">
    <source>
        <dbReference type="ARBA" id="ARBA00051407"/>
    </source>
</evidence>
<dbReference type="InterPro" id="IPR029510">
    <property type="entry name" value="Ald_DH_CS_GLU"/>
</dbReference>
<evidence type="ECO:0000256" key="6">
    <source>
        <dbReference type="ARBA" id="ARBA00066857"/>
    </source>
</evidence>
<dbReference type="InterPro" id="IPR016162">
    <property type="entry name" value="Ald_DH_N"/>
</dbReference>
<dbReference type="Gene3D" id="3.40.605.10">
    <property type="entry name" value="Aldehyde Dehydrogenase, Chain A, domain 1"/>
    <property type="match status" value="1"/>
</dbReference>
<keyword evidence="3 9" id="KW-0560">Oxidoreductase</keyword>